<dbReference type="PROSITE" id="PS00675">
    <property type="entry name" value="SIGMA54_INTERACT_1"/>
    <property type="match status" value="1"/>
</dbReference>
<organism evidence="6 7">
    <name type="scientific">Humidesulfovibrio mexicanus</name>
    <dbReference type="NCBI Taxonomy" id="147047"/>
    <lineage>
        <taxon>Bacteria</taxon>
        <taxon>Pseudomonadati</taxon>
        <taxon>Thermodesulfobacteriota</taxon>
        <taxon>Desulfovibrionia</taxon>
        <taxon>Desulfovibrionales</taxon>
        <taxon>Desulfovibrionaceae</taxon>
        <taxon>Humidesulfovibrio</taxon>
    </lineage>
</organism>
<dbReference type="InterPro" id="IPR025662">
    <property type="entry name" value="Sigma_54_int_dom_ATP-bd_1"/>
</dbReference>
<keyword evidence="2" id="KW-0067">ATP-binding</keyword>
<sequence>MANILVVDDDELFRELLCTSVERHGHKALAAGTLAQARRIAARNAVDVVYLDVRLPDGSGALAIEELRAGKDPPEVIIVTGQGDPDGAELALRCGAWDYIEKPASVDRMTLPMLRALSYRAEKRRQRIPALPETSGIVGKSPRLAACLAQAGMAAASGVDVFITGETGTGKEIFARAIHASGGRAQGPFVVVDCTTLPGTLAESVLFGHERGSFTGADRKQTGLIEQADGGTLFLDEIGELPLLMQAKFLRVLQERSFRPVGGGQLHKSEFRLVAATNRDLAAMAERGEFRQDLLFRLGAFCLELPPLREREGDIKELLDWRMAQHAARAGNPAPEPSPEYLELLLSHHWPGNVREFLQTVDMSLVSAMGEAMLLPQHLPLDLRVRLMRGRVASRGLSPVEGGQERAAGTLGTWREHRARLLDRAEAEYFSALMDRAGGDAALAAELSGLKSARLYELLGKHGLVKGRRGPA</sequence>
<dbReference type="PROSITE" id="PS00676">
    <property type="entry name" value="SIGMA54_INTERACT_2"/>
    <property type="match status" value="1"/>
</dbReference>
<dbReference type="FunFam" id="3.40.50.300:FF:000006">
    <property type="entry name" value="DNA-binding transcriptional regulator NtrC"/>
    <property type="match status" value="1"/>
</dbReference>
<dbReference type="AlphaFoldDB" id="A0A238ZZM0"/>
<dbReference type="Gene3D" id="3.40.50.2300">
    <property type="match status" value="1"/>
</dbReference>
<dbReference type="SUPFAM" id="SSF52540">
    <property type="entry name" value="P-loop containing nucleoside triphosphate hydrolases"/>
    <property type="match status" value="1"/>
</dbReference>
<dbReference type="InterPro" id="IPR011006">
    <property type="entry name" value="CheY-like_superfamily"/>
</dbReference>
<dbReference type="InterPro" id="IPR002078">
    <property type="entry name" value="Sigma_54_int"/>
</dbReference>
<dbReference type="InterPro" id="IPR058031">
    <property type="entry name" value="AAA_lid_NorR"/>
</dbReference>
<dbReference type="PROSITE" id="PS50110">
    <property type="entry name" value="RESPONSE_REGULATORY"/>
    <property type="match status" value="1"/>
</dbReference>
<dbReference type="Proteomes" id="UP000198324">
    <property type="component" value="Unassembled WGS sequence"/>
</dbReference>
<dbReference type="OrthoDB" id="9763792at2"/>
<dbReference type="PANTHER" id="PTHR32071">
    <property type="entry name" value="TRANSCRIPTIONAL REGULATORY PROTEIN"/>
    <property type="match status" value="1"/>
</dbReference>
<dbReference type="SMART" id="SM00382">
    <property type="entry name" value="AAA"/>
    <property type="match status" value="1"/>
</dbReference>
<evidence type="ECO:0000256" key="3">
    <source>
        <dbReference type="PROSITE-ProRule" id="PRU00169"/>
    </source>
</evidence>
<feature type="modified residue" description="4-aspartylphosphate" evidence="3">
    <location>
        <position position="52"/>
    </location>
</feature>
<dbReference type="Pfam" id="PF25601">
    <property type="entry name" value="AAA_lid_14"/>
    <property type="match status" value="1"/>
</dbReference>
<reference evidence="6 7" key="1">
    <citation type="submission" date="2017-06" db="EMBL/GenBank/DDBJ databases">
        <authorList>
            <person name="Kim H.J."/>
            <person name="Triplett B.A."/>
        </authorList>
    </citation>
    <scope>NUCLEOTIDE SEQUENCE [LARGE SCALE GENOMIC DNA]</scope>
    <source>
        <strain evidence="6 7">DSM 13116</strain>
    </source>
</reference>
<dbReference type="GO" id="GO:0000160">
    <property type="term" value="P:phosphorelay signal transduction system"/>
    <property type="evidence" value="ECO:0007669"/>
    <property type="project" value="InterPro"/>
</dbReference>
<dbReference type="Pfam" id="PF00072">
    <property type="entry name" value="Response_reg"/>
    <property type="match status" value="1"/>
</dbReference>
<evidence type="ECO:0000313" key="7">
    <source>
        <dbReference type="Proteomes" id="UP000198324"/>
    </source>
</evidence>
<feature type="domain" description="Response regulatory" evidence="5">
    <location>
        <begin position="3"/>
        <end position="117"/>
    </location>
</feature>
<proteinExistence type="predicted"/>
<dbReference type="InterPro" id="IPR027417">
    <property type="entry name" value="P-loop_NTPase"/>
</dbReference>
<feature type="domain" description="Sigma-54 factor interaction" evidence="4">
    <location>
        <begin position="137"/>
        <end position="366"/>
    </location>
</feature>
<evidence type="ECO:0000313" key="6">
    <source>
        <dbReference type="EMBL" id="SNR88886.1"/>
    </source>
</evidence>
<dbReference type="CDD" id="cd00156">
    <property type="entry name" value="REC"/>
    <property type="match status" value="1"/>
</dbReference>
<name>A0A238ZZM0_9BACT</name>
<dbReference type="GO" id="GO:0005524">
    <property type="term" value="F:ATP binding"/>
    <property type="evidence" value="ECO:0007669"/>
    <property type="project" value="UniProtKB-KW"/>
</dbReference>
<dbReference type="SUPFAM" id="SSF52172">
    <property type="entry name" value="CheY-like"/>
    <property type="match status" value="1"/>
</dbReference>
<evidence type="ECO:0000256" key="1">
    <source>
        <dbReference type="ARBA" id="ARBA00022741"/>
    </source>
</evidence>
<dbReference type="InterPro" id="IPR001789">
    <property type="entry name" value="Sig_transdc_resp-reg_receiver"/>
</dbReference>
<accession>A0A238ZZM0</accession>
<keyword evidence="7" id="KW-1185">Reference proteome</keyword>
<dbReference type="GO" id="GO:0006355">
    <property type="term" value="P:regulation of DNA-templated transcription"/>
    <property type="evidence" value="ECO:0007669"/>
    <property type="project" value="InterPro"/>
</dbReference>
<keyword evidence="1" id="KW-0547">Nucleotide-binding</keyword>
<protein>
    <submittedName>
        <fullName evidence="6">Two-component system, NtrC family, response regulator</fullName>
    </submittedName>
</protein>
<gene>
    <name evidence="6" type="ORF">SAMN04488503_1734</name>
</gene>
<evidence type="ECO:0000256" key="2">
    <source>
        <dbReference type="ARBA" id="ARBA00022840"/>
    </source>
</evidence>
<dbReference type="PROSITE" id="PS50045">
    <property type="entry name" value="SIGMA54_INTERACT_4"/>
    <property type="match status" value="1"/>
</dbReference>
<dbReference type="PANTHER" id="PTHR32071:SF113">
    <property type="entry name" value="ALGINATE BIOSYNTHESIS TRANSCRIPTIONAL REGULATORY PROTEIN ALGB"/>
    <property type="match status" value="1"/>
</dbReference>
<dbReference type="Gene3D" id="3.40.50.300">
    <property type="entry name" value="P-loop containing nucleotide triphosphate hydrolases"/>
    <property type="match status" value="1"/>
</dbReference>
<evidence type="ECO:0000259" key="5">
    <source>
        <dbReference type="PROSITE" id="PS50110"/>
    </source>
</evidence>
<dbReference type="EMBL" id="FZOC01000003">
    <property type="protein sequence ID" value="SNR88886.1"/>
    <property type="molecule type" value="Genomic_DNA"/>
</dbReference>
<keyword evidence="3" id="KW-0597">Phosphoprotein</keyword>
<dbReference type="Gene3D" id="1.10.8.60">
    <property type="match status" value="1"/>
</dbReference>
<dbReference type="InterPro" id="IPR025943">
    <property type="entry name" value="Sigma_54_int_dom_ATP-bd_2"/>
</dbReference>
<dbReference type="Pfam" id="PF00158">
    <property type="entry name" value="Sigma54_activat"/>
    <property type="match status" value="1"/>
</dbReference>
<dbReference type="SMART" id="SM00448">
    <property type="entry name" value="REC"/>
    <property type="match status" value="1"/>
</dbReference>
<dbReference type="InterPro" id="IPR003593">
    <property type="entry name" value="AAA+_ATPase"/>
</dbReference>
<dbReference type="RefSeq" id="WP_089273762.1">
    <property type="nucleotide sequence ID" value="NZ_FZOC01000003.1"/>
</dbReference>
<evidence type="ECO:0000259" key="4">
    <source>
        <dbReference type="PROSITE" id="PS50045"/>
    </source>
</evidence>
<dbReference type="CDD" id="cd00009">
    <property type="entry name" value="AAA"/>
    <property type="match status" value="1"/>
</dbReference>